<evidence type="ECO:0000313" key="1">
    <source>
        <dbReference type="EMBL" id="EFI34983.1"/>
    </source>
</evidence>
<keyword evidence="2" id="KW-1185">Reference proteome</keyword>
<name>D6SQF7_9BACT</name>
<comment type="caution">
    <text evidence="1">The sequence shown here is derived from an EMBL/GenBank/DDBJ whole genome shotgun (WGS) entry which is preliminary data.</text>
</comment>
<organism evidence="1 2">
    <name type="scientific">Desulfonatronospira thiodismutans ASO3-1</name>
    <dbReference type="NCBI Taxonomy" id="555779"/>
    <lineage>
        <taxon>Bacteria</taxon>
        <taxon>Pseudomonadati</taxon>
        <taxon>Thermodesulfobacteriota</taxon>
        <taxon>Desulfovibrionia</taxon>
        <taxon>Desulfovibrionales</taxon>
        <taxon>Desulfonatronovibrionaceae</taxon>
        <taxon>Desulfonatronospira</taxon>
    </lineage>
</organism>
<accession>D6SQF7</accession>
<dbReference type="OrthoDB" id="5396767at2"/>
<proteinExistence type="predicted"/>
<reference evidence="1" key="1">
    <citation type="submission" date="2010-05" db="EMBL/GenBank/DDBJ databases">
        <title>The draft genome of Desulfonatronospira thiodismutans ASO3-1.</title>
        <authorList>
            <consortium name="US DOE Joint Genome Institute (JGI-PGF)"/>
            <person name="Lucas S."/>
            <person name="Copeland A."/>
            <person name="Lapidus A."/>
            <person name="Cheng J.-F."/>
            <person name="Bruce D."/>
            <person name="Goodwin L."/>
            <person name="Pitluck S."/>
            <person name="Chertkov O."/>
            <person name="Brettin T."/>
            <person name="Detter J.C."/>
            <person name="Han C."/>
            <person name="Land M.L."/>
            <person name="Hauser L."/>
            <person name="Kyrpides N."/>
            <person name="Mikhailova N."/>
            <person name="Muyzer G."/>
            <person name="Woyke T."/>
        </authorList>
    </citation>
    <scope>NUCLEOTIDE SEQUENCE [LARGE SCALE GENOMIC DNA]</scope>
    <source>
        <strain evidence="1">ASO3-1</strain>
    </source>
</reference>
<dbReference type="AlphaFoldDB" id="D6SQF7"/>
<dbReference type="Proteomes" id="UP000005496">
    <property type="component" value="Unassembled WGS sequence"/>
</dbReference>
<evidence type="ECO:0000313" key="2">
    <source>
        <dbReference type="Proteomes" id="UP000005496"/>
    </source>
</evidence>
<gene>
    <name evidence="1" type="ORF">Dthio_PD2375</name>
</gene>
<protein>
    <submittedName>
        <fullName evidence="1">Uncharacterized protein</fullName>
    </submittedName>
</protein>
<dbReference type="eggNOG" id="ENOG5032WXJ">
    <property type="taxonomic scope" value="Bacteria"/>
</dbReference>
<dbReference type="EMBL" id="ACJN02000002">
    <property type="protein sequence ID" value="EFI34983.1"/>
    <property type="molecule type" value="Genomic_DNA"/>
</dbReference>
<dbReference type="RefSeq" id="WP_008870297.1">
    <property type="nucleotide sequence ID" value="NZ_ACJN02000002.1"/>
</dbReference>
<sequence>MTYTAKYPEPYCKDMFGLPVLMLEHEAPEQFSLLLQQGFFMPVPKVCSLREFLCELVGVCGVYTEKSLQTIFLDGSAVDDIDQATIRPGCRLALSAAMPGLVGATMRRDGYFKRMREGISLSSRQEEETDSEQDISFRIQVRLYNAVGRDLAGLFLHQGIILSSSDLMQFFKSRPDKFFSELKSVKFQSSELTVEQGNLESLNIPEGEVFLRVVSGEKE</sequence>